<dbReference type="InterPro" id="IPR036390">
    <property type="entry name" value="WH_DNA-bd_sf"/>
</dbReference>
<dbReference type="SUPFAM" id="SSF55781">
    <property type="entry name" value="GAF domain-like"/>
    <property type="match status" value="1"/>
</dbReference>
<dbReference type="Pfam" id="PF09339">
    <property type="entry name" value="HTH_IclR"/>
    <property type="match status" value="1"/>
</dbReference>
<protein>
    <submittedName>
        <fullName evidence="6">IclR family transcriptional regulator</fullName>
    </submittedName>
</protein>
<dbReference type="PANTHER" id="PTHR30136">
    <property type="entry name" value="HELIX-TURN-HELIX TRANSCRIPTIONAL REGULATOR, ICLR FAMILY"/>
    <property type="match status" value="1"/>
</dbReference>
<comment type="caution">
    <text evidence="6">The sequence shown here is derived from an EMBL/GenBank/DDBJ whole genome shotgun (WGS) entry which is preliminary data.</text>
</comment>
<proteinExistence type="predicted"/>
<evidence type="ECO:0000313" key="7">
    <source>
        <dbReference type="Proteomes" id="UP001548832"/>
    </source>
</evidence>
<dbReference type="InterPro" id="IPR050707">
    <property type="entry name" value="HTH_MetabolicPath_Reg"/>
</dbReference>
<evidence type="ECO:0000256" key="3">
    <source>
        <dbReference type="ARBA" id="ARBA00023163"/>
    </source>
</evidence>
<dbReference type="Pfam" id="PF01614">
    <property type="entry name" value="IclR_C"/>
    <property type="match status" value="1"/>
</dbReference>
<dbReference type="InterPro" id="IPR029016">
    <property type="entry name" value="GAF-like_dom_sf"/>
</dbReference>
<dbReference type="PROSITE" id="PS51077">
    <property type="entry name" value="HTH_ICLR"/>
    <property type="match status" value="1"/>
</dbReference>
<organism evidence="6 7">
    <name type="scientific">Mesorhizobium shangrilense</name>
    <dbReference type="NCBI Taxonomy" id="460060"/>
    <lineage>
        <taxon>Bacteria</taxon>
        <taxon>Pseudomonadati</taxon>
        <taxon>Pseudomonadota</taxon>
        <taxon>Alphaproteobacteria</taxon>
        <taxon>Hyphomicrobiales</taxon>
        <taxon>Phyllobacteriaceae</taxon>
        <taxon>Mesorhizobium</taxon>
    </lineage>
</organism>
<dbReference type="Proteomes" id="UP001548832">
    <property type="component" value="Unassembled WGS sequence"/>
</dbReference>
<reference evidence="6 7" key="1">
    <citation type="submission" date="2024-06" db="EMBL/GenBank/DDBJ databases">
        <authorList>
            <person name="Kim D.-U."/>
        </authorList>
    </citation>
    <scope>NUCLEOTIDE SEQUENCE [LARGE SCALE GENOMIC DNA]</scope>
    <source>
        <strain evidence="6 7">KACC15460</strain>
    </source>
</reference>
<dbReference type="InterPro" id="IPR036388">
    <property type="entry name" value="WH-like_DNA-bd_sf"/>
</dbReference>
<sequence length="266" mass="29670">MLDNPNPVNEVESPAGHIQSLEKGLRILDEIIEAPAPLKLSDIVRRFNMDRASAFRFLQTLEHRGFLRKDTTTKEYDVGGRIYYWASRLREKTRLIDSFHDQLQRLASITQQTTHLGLFVNDRVLLADFALSDSIISIRHCIGVLEPLYSSAVGKAVLAFLPHEQRETLINNIEFVRLTGNTIMNADALRIDLAVTRERGYAIDANETHEGLTCVARPIFGKDNIPVASIGITCVTALVGAEPGKFEHLIHSIQAMGNEITTNLAV</sequence>
<evidence type="ECO:0000256" key="2">
    <source>
        <dbReference type="ARBA" id="ARBA00023125"/>
    </source>
</evidence>
<feature type="domain" description="IclR-ED" evidence="5">
    <location>
        <begin position="81"/>
        <end position="266"/>
    </location>
</feature>
<keyword evidence="7" id="KW-1185">Reference proteome</keyword>
<dbReference type="SMART" id="SM00346">
    <property type="entry name" value="HTH_ICLR"/>
    <property type="match status" value="1"/>
</dbReference>
<dbReference type="PANTHER" id="PTHR30136:SF35">
    <property type="entry name" value="HTH-TYPE TRANSCRIPTIONAL REGULATOR RV1719"/>
    <property type="match status" value="1"/>
</dbReference>
<dbReference type="SUPFAM" id="SSF46785">
    <property type="entry name" value="Winged helix' DNA-binding domain"/>
    <property type="match status" value="1"/>
</dbReference>
<accession>A0ABV2DF27</accession>
<evidence type="ECO:0000313" key="6">
    <source>
        <dbReference type="EMBL" id="MET2828657.1"/>
    </source>
</evidence>
<evidence type="ECO:0000256" key="1">
    <source>
        <dbReference type="ARBA" id="ARBA00023015"/>
    </source>
</evidence>
<dbReference type="InterPro" id="IPR005471">
    <property type="entry name" value="Tscrpt_reg_IclR_N"/>
</dbReference>
<name>A0ABV2DF27_9HYPH</name>
<dbReference type="Gene3D" id="3.30.450.40">
    <property type="match status" value="1"/>
</dbReference>
<keyword evidence="2" id="KW-0238">DNA-binding</keyword>
<dbReference type="InterPro" id="IPR014757">
    <property type="entry name" value="Tscrpt_reg_IclR_C"/>
</dbReference>
<dbReference type="Gene3D" id="1.10.10.10">
    <property type="entry name" value="Winged helix-like DNA-binding domain superfamily/Winged helix DNA-binding domain"/>
    <property type="match status" value="1"/>
</dbReference>
<dbReference type="PROSITE" id="PS51078">
    <property type="entry name" value="ICLR_ED"/>
    <property type="match status" value="1"/>
</dbReference>
<evidence type="ECO:0000259" key="5">
    <source>
        <dbReference type="PROSITE" id="PS51078"/>
    </source>
</evidence>
<keyword evidence="1" id="KW-0805">Transcription regulation</keyword>
<gene>
    <name evidence="6" type="ORF">ABVQ20_16885</name>
</gene>
<keyword evidence="3" id="KW-0804">Transcription</keyword>
<evidence type="ECO:0000259" key="4">
    <source>
        <dbReference type="PROSITE" id="PS51077"/>
    </source>
</evidence>
<dbReference type="EMBL" id="JBEWSZ010000001">
    <property type="protein sequence ID" value="MET2828657.1"/>
    <property type="molecule type" value="Genomic_DNA"/>
</dbReference>
<feature type="domain" description="HTH iclR-type" evidence="4">
    <location>
        <begin position="18"/>
        <end position="80"/>
    </location>
</feature>